<dbReference type="AlphaFoldDB" id="A0A4C1TE71"/>
<dbReference type="Proteomes" id="UP000299102">
    <property type="component" value="Unassembled WGS sequence"/>
</dbReference>
<sequence length="138" mass="15528">MFTTRGIPLTVPNDRHCHSGVHGLYPSHGPRQVCSLNAVKHPEVGIWTQKTKNVGLRNVVCSHEGGEWWTRNKCLWSPLTAIGRRLQVLKKKHTNIAHSPLMSETPEHKVKKKAAKCNSNSRTEEHFDVVTEGATKLH</sequence>
<gene>
    <name evidence="1" type="ORF">EVAR_77845_1</name>
</gene>
<proteinExistence type="predicted"/>
<reference evidence="1 2" key="1">
    <citation type="journal article" date="2019" name="Commun. Biol.">
        <title>The bagworm genome reveals a unique fibroin gene that provides high tensile strength.</title>
        <authorList>
            <person name="Kono N."/>
            <person name="Nakamura H."/>
            <person name="Ohtoshi R."/>
            <person name="Tomita M."/>
            <person name="Numata K."/>
            <person name="Arakawa K."/>
        </authorList>
    </citation>
    <scope>NUCLEOTIDE SEQUENCE [LARGE SCALE GENOMIC DNA]</scope>
</reference>
<name>A0A4C1TE71_EUMVA</name>
<accession>A0A4C1TE71</accession>
<organism evidence="1 2">
    <name type="scientific">Eumeta variegata</name>
    <name type="common">Bagworm moth</name>
    <name type="synonym">Eumeta japonica</name>
    <dbReference type="NCBI Taxonomy" id="151549"/>
    <lineage>
        <taxon>Eukaryota</taxon>
        <taxon>Metazoa</taxon>
        <taxon>Ecdysozoa</taxon>
        <taxon>Arthropoda</taxon>
        <taxon>Hexapoda</taxon>
        <taxon>Insecta</taxon>
        <taxon>Pterygota</taxon>
        <taxon>Neoptera</taxon>
        <taxon>Endopterygota</taxon>
        <taxon>Lepidoptera</taxon>
        <taxon>Glossata</taxon>
        <taxon>Ditrysia</taxon>
        <taxon>Tineoidea</taxon>
        <taxon>Psychidae</taxon>
        <taxon>Oiketicinae</taxon>
        <taxon>Eumeta</taxon>
    </lineage>
</organism>
<evidence type="ECO:0000313" key="1">
    <source>
        <dbReference type="EMBL" id="GBP11738.1"/>
    </source>
</evidence>
<protein>
    <submittedName>
        <fullName evidence="1">Uncharacterized protein</fullName>
    </submittedName>
</protein>
<dbReference type="EMBL" id="BGZK01000047">
    <property type="protein sequence ID" value="GBP11738.1"/>
    <property type="molecule type" value="Genomic_DNA"/>
</dbReference>
<comment type="caution">
    <text evidence="1">The sequence shown here is derived from an EMBL/GenBank/DDBJ whole genome shotgun (WGS) entry which is preliminary data.</text>
</comment>
<evidence type="ECO:0000313" key="2">
    <source>
        <dbReference type="Proteomes" id="UP000299102"/>
    </source>
</evidence>
<keyword evidence="2" id="KW-1185">Reference proteome</keyword>